<dbReference type="AlphaFoldDB" id="A0AAE0JBU6"/>
<dbReference type="GeneID" id="87859906"/>
<protein>
    <submittedName>
        <fullName evidence="2">Uncharacterized protein</fullName>
    </submittedName>
</protein>
<feature type="chain" id="PRO_5042191239" evidence="1">
    <location>
        <begin position="21"/>
        <end position="103"/>
    </location>
</feature>
<keyword evidence="1" id="KW-0732">Signal</keyword>
<dbReference type="EMBL" id="JAUEPP010000006">
    <property type="protein sequence ID" value="KAK3340809.1"/>
    <property type="molecule type" value="Genomic_DNA"/>
</dbReference>
<comment type="caution">
    <text evidence="2">The sequence shown here is derived from an EMBL/GenBank/DDBJ whole genome shotgun (WGS) entry which is preliminary data.</text>
</comment>
<evidence type="ECO:0000256" key="1">
    <source>
        <dbReference type="SAM" id="SignalP"/>
    </source>
</evidence>
<evidence type="ECO:0000313" key="3">
    <source>
        <dbReference type="Proteomes" id="UP001278500"/>
    </source>
</evidence>
<accession>A0AAE0JBU6</accession>
<dbReference type="Proteomes" id="UP001278500">
    <property type="component" value="Unassembled WGS sequence"/>
</dbReference>
<reference evidence="2" key="2">
    <citation type="submission" date="2023-06" db="EMBL/GenBank/DDBJ databases">
        <authorList>
            <consortium name="Lawrence Berkeley National Laboratory"/>
            <person name="Haridas S."/>
            <person name="Hensen N."/>
            <person name="Bonometti L."/>
            <person name="Westerberg I."/>
            <person name="Brannstrom I.O."/>
            <person name="Guillou S."/>
            <person name="Cros-Aarteil S."/>
            <person name="Calhoun S."/>
            <person name="Kuo A."/>
            <person name="Mondo S."/>
            <person name="Pangilinan J."/>
            <person name="Riley R."/>
            <person name="Labutti K."/>
            <person name="Andreopoulos B."/>
            <person name="Lipzen A."/>
            <person name="Chen C."/>
            <person name="Yanf M."/>
            <person name="Daum C."/>
            <person name="Ng V."/>
            <person name="Clum A."/>
            <person name="Steindorff A."/>
            <person name="Ohm R."/>
            <person name="Martin F."/>
            <person name="Silar P."/>
            <person name="Natvig D."/>
            <person name="Lalanne C."/>
            <person name="Gautier V."/>
            <person name="Ament-Velasquez S.L."/>
            <person name="Kruys A."/>
            <person name="Hutchinson M.I."/>
            <person name="Powell A.J."/>
            <person name="Barry K."/>
            <person name="Miller A.N."/>
            <person name="Grigoriev I.V."/>
            <person name="Debuchy R."/>
            <person name="Gladieux P."/>
            <person name="Thoren M.H."/>
            <person name="Johannesson H."/>
        </authorList>
    </citation>
    <scope>NUCLEOTIDE SEQUENCE</scope>
    <source>
        <strain evidence="2">CBS 560.94</strain>
    </source>
</reference>
<organism evidence="2 3">
    <name type="scientific">Neurospora tetraspora</name>
    <dbReference type="NCBI Taxonomy" id="94610"/>
    <lineage>
        <taxon>Eukaryota</taxon>
        <taxon>Fungi</taxon>
        <taxon>Dikarya</taxon>
        <taxon>Ascomycota</taxon>
        <taxon>Pezizomycotina</taxon>
        <taxon>Sordariomycetes</taxon>
        <taxon>Sordariomycetidae</taxon>
        <taxon>Sordariales</taxon>
        <taxon>Sordariaceae</taxon>
        <taxon>Neurospora</taxon>
    </lineage>
</organism>
<keyword evidence="3" id="KW-1185">Reference proteome</keyword>
<feature type="signal peptide" evidence="1">
    <location>
        <begin position="1"/>
        <end position="20"/>
    </location>
</feature>
<reference evidence="2" key="1">
    <citation type="journal article" date="2023" name="Mol. Phylogenet. Evol.">
        <title>Genome-scale phylogeny and comparative genomics of the fungal order Sordariales.</title>
        <authorList>
            <person name="Hensen N."/>
            <person name="Bonometti L."/>
            <person name="Westerberg I."/>
            <person name="Brannstrom I.O."/>
            <person name="Guillou S."/>
            <person name="Cros-Aarteil S."/>
            <person name="Calhoun S."/>
            <person name="Haridas S."/>
            <person name="Kuo A."/>
            <person name="Mondo S."/>
            <person name="Pangilinan J."/>
            <person name="Riley R."/>
            <person name="LaButti K."/>
            <person name="Andreopoulos B."/>
            <person name="Lipzen A."/>
            <person name="Chen C."/>
            <person name="Yan M."/>
            <person name="Daum C."/>
            <person name="Ng V."/>
            <person name="Clum A."/>
            <person name="Steindorff A."/>
            <person name="Ohm R.A."/>
            <person name="Martin F."/>
            <person name="Silar P."/>
            <person name="Natvig D.O."/>
            <person name="Lalanne C."/>
            <person name="Gautier V."/>
            <person name="Ament-Velasquez S.L."/>
            <person name="Kruys A."/>
            <person name="Hutchinson M.I."/>
            <person name="Powell A.J."/>
            <person name="Barry K."/>
            <person name="Miller A.N."/>
            <person name="Grigoriev I.V."/>
            <person name="Debuchy R."/>
            <person name="Gladieux P."/>
            <person name="Hiltunen Thoren M."/>
            <person name="Johannesson H."/>
        </authorList>
    </citation>
    <scope>NUCLEOTIDE SEQUENCE</scope>
    <source>
        <strain evidence="2">CBS 560.94</strain>
    </source>
</reference>
<gene>
    <name evidence="2" type="ORF">B0H65DRAFT_271516</name>
</gene>
<sequence length="103" mass="11063">MSSALVGVSMLAELVAGAAGRRVVVLSAPANVSMSVEPVAEAAGSRDADIEVAAKIFCRGAGRDCSWSVEPSRSCAFPYRLRRVWNRERSRRSIVALGKERLN</sequence>
<evidence type="ECO:0000313" key="2">
    <source>
        <dbReference type="EMBL" id="KAK3340809.1"/>
    </source>
</evidence>
<dbReference type="RefSeq" id="XP_062679751.1">
    <property type="nucleotide sequence ID" value="XM_062822752.1"/>
</dbReference>
<proteinExistence type="predicted"/>
<name>A0AAE0JBU6_9PEZI</name>